<dbReference type="RefSeq" id="WP_210116970.1">
    <property type="nucleotide sequence ID" value="NZ_CP054257.1"/>
</dbReference>
<dbReference type="AlphaFoldDB" id="A0A975ICT5"/>
<evidence type="ECO:0000313" key="3">
    <source>
        <dbReference type="EMBL" id="QTQ12255.1"/>
    </source>
</evidence>
<dbReference type="PANTHER" id="PTHR43155">
    <property type="entry name" value="CYCLIC DI-GMP PHOSPHODIESTERASE PA4108-RELATED"/>
    <property type="match status" value="1"/>
</dbReference>
<sequence length="407" mass="46267">MNTFNTDTLQEGVYFTDKVFLDKTFLLFDSATPITKKLLEELDQWGFKQISCEGMISVANIPKEPPPEKPQENNTKTAEKTENEIKSILAQANDLSRFSDEDRIKLAEKVYNGYLNYITNIYTHFSTHMEFDIEDITQKIKELCTFIDDNGKYILRVTQRKDAPSRTYLVNHALRCIVLSLAIGLQLRMSRQKLVELGVTAMLHEIGMLRLPPQLYLTDKPLKPKDKNQLMTHPLLGFQILKDSNFPLSIQLGTLEHHERENGTGYPRALTGEKISLYGKIVSVTCVYDAIVSPRTYKIQKTSHQAILELLRNESRQFDPTIIKALLFCLSLYPIGTYVFMENGKIAMVTDANPLNFKNPVVQIVGETDQQGNPLTIQTNENMKISRVLTDKEIEDLTSAAGISRPS</sequence>
<proteinExistence type="predicted"/>
<evidence type="ECO:0000259" key="2">
    <source>
        <dbReference type="PROSITE" id="PS51832"/>
    </source>
</evidence>
<accession>A0A975ICT5</accession>
<evidence type="ECO:0000313" key="4">
    <source>
        <dbReference type="Proteomes" id="UP000671995"/>
    </source>
</evidence>
<dbReference type="InterPro" id="IPR037522">
    <property type="entry name" value="HD_GYP_dom"/>
</dbReference>
<evidence type="ECO:0000256" key="1">
    <source>
        <dbReference type="SAM" id="MobiDB-lite"/>
    </source>
</evidence>
<dbReference type="SUPFAM" id="SSF109604">
    <property type="entry name" value="HD-domain/PDEase-like"/>
    <property type="match status" value="1"/>
</dbReference>
<dbReference type="Proteomes" id="UP000671995">
    <property type="component" value="Chromosome"/>
</dbReference>
<feature type="compositionally biased region" description="Basic and acidic residues" evidence="1">
    <location>
        <begin position="65"/>
        <end position="81"/>
    </location>
</feature>
<feature type="domain" description="HD-GYP" evidence="2">
    <location>
        <begin position="143"/>
        <end position="342"/>
    </location>
</feature>
<organism evidence="3 4">
    <name type="scientific">Treponema parvum</name>
    <dbReference type="NCBI Taxonomy" id="138851"/>
    <lineage>
        <taxon>Bacteria</taxon>
        <taxon>Pseudomonadati</taxon>
        <taxon>Spirochaetota</taxon>
        <taxon>Spirochaetia</taxon>
        <taxon>Spirochaetales</taxon>
        <taxon>Treponemataceae</taxon>
        <taxon>Treponema</taxon>
    </lineage>
</organism>
<dbReference type="PROSITE" id="PS51832">
    <property type="entry name" value="HD_GYP"/>
    <property type="match status" value="1"/>
</dbReference>
<gene>
    <name evidence="3" type="ORF">HRI96_08630</name>
</gene>
<dbReference type="PANTHER" id="PTHR43155:SF2">
    <property type="entry name" value="CYCLIC DI-GMP PHOSPHODIESTERASE PA4108"/>
    <property type="match status" value="1"/>
</dbReference>
<dbReference type="CDD" id="cd00077">
    <property type="entry name" value="HDc"/>
    <property type="match status" value="1"/>
</dbReference>
<reference evidence="3" key="1">
    <citation type="submission" date="2020-05" db="EMBL/GenBank/DDBJ databases">
        <authorList>
            <person name="Zeng H."/>
            <person name="Chan Y.K."/>
            <person name="Watt R.M."/>
        </authorList>
    </citation>
    <scope>NUCLEOTIDE SEQUENCE</scope>
    <source>
        <strain evidence="3">ATCC 700773</strain>
    </source>
</reference>
<reference evidence="3" key="2">
    <citation type="journal article" date="2021" name="Microbiol. Resour. Announc.">
        <title>Complete Genome Sequences of Three Human Oral Treponema parvum Isolates.</title>
        <authorList>
            <person name="Zeng H."/>
            <person name="Watt R.M."/>
        </authorList>
    </citation>
    <scope>NUCLEOTIDE SEQUENCE</scope>
    <source>
        <strain evidence="3">ATCC 700773</strain>
    </source>
</reference>
<feature type="region of interest" description="Disordered" evidence="1">
    <location>
        <begin position="59"/>
        <end position="81"/>
    </location>
</feature>
<dbReference type="Gene3D" id="1.10.3210.10">
    <property type="entry name" value="Hypothetical protein af1432"/>
    <property type="match status" value="1"/>
</dbReference>
<dbReference type="Pfam" id="PF13487">
    <property type="entry name" value="HD_5"/>
    <property type="match status" value="1"/>
</dbReference>
<dbReference type="InterPro" id="IPR003607">
    <property type="entry name" value="HD/PDEase_dom"/>
</dbReference>
<dbReference type="EMBL" id="CP054257">
    <property type="protein sequence ID" value="QTQ12255.1"/>
    <property type="molecule type" value="Genomic_DNA"/>
</dbReference>
<protein>
    <submittedName>
        <fullName evidence="3">HD domain-containing protein</fullName>
    </submittedName>
</protein>
<name>A0A975ICT5_9SPIR</name>